<evidence type="ECO:0000256" key="1">
    <source>
        <dbReference type="SAM" id="Phobius"/>
    </source>
</evidence>
<keyword evidence="1" id="KW-0812">Transmembrane</keyword>
<proteinExistence type="predicted"/>
<keyword evidence="1" id="KW-0472">Membrane</keyword>
<name>A0ABY6W0W0_9BURK</name>
<dbReference type="RefSeq" id="WP_150721623.1">
    <property type="nucleotide sequence ID" value="NZ_CABPRV010000005.1"/>
</dbReference>
<keyword evidence="3" id="KW-1185">Reference proteome</keyword>
<reference evidence="2 3" key="1">
    <citation type="submission" date="2019-08" db="EMBL/GenBank/DDBJ databases">
        <authorList>
            <person name="Peeters C."/>
        </authorList>
    </citation>
    <scope>NUCLEOTIDE SEQUENCE [LARGE SCALE GENOMIC DNA]</scope>
    <source>
        <strain evidence="2 3">LMG 20602</strain>
    </source>
</reference>
<keyword evidence="1" id="KW-1133">Transmembrane helix</keyword>
<evidence type="ECO:0008006" key="4">
    <source>
        <dbReference type="Google" id="ProtNLM"/>
    </source>
</evidence>
<gene>
    <name evidence="2" type="ORF">PCA20602_02693</name>
</gene>
<dbReference type="EMBL" id="CABPRV010000005">
    <property type="protein sequence ID" value="VVE12229.1"/>
    <property type="molecule type" value="Genomic_DNA"/>
</dbReference>
<accession>A0ABY6W0W0</accession>
<organism evidence="2 3">
    <name type="scientific">Pandoraea capi</name>
    <dbReference type="NCBI Taxonomy" id="2508286"/>
    <lineage>
        <taxon>Bacteria</taxon>
        <taxon>Pseudomonadati</taxon>
        <taxon>Pseudomonadota</taxon>
        <taxon>Betaproteobacteria</taxon>
        <taxon>Burkholderiales</taxon>
        <taxon>Burkholderiaceae</taxon>
        <taxon>Pandoraea</taxon>
    </lineage>
</organism>
<comment type="caution">
    <text evidence="2">The sequence shown here is derived from an EMBL/GenBank/DDBJ whole genome shotgun (WGS) entry which is preliminary data.</text>
</comment>
<evidence type="ECO:0000313" key="3">
    <source>
        <dbReference type="Proteomes" id="UP000366065"/>
    </source>
</evidence>
<feature type="transmembrane region" description="Helical" evidence="1">
    <location>
        <begin position="32"/>
        <end position="51"/>
    </location>
</feature>
<evidence type="ECO:0000313" key="2">
    <source>
        <dbReference type="EMBL" id="VVE12229.1"/>
    </source>
</evidence>
<protein>
    <recommendedName>
        <fullName evidence="4">Lipoprotein</fullName>
    </recommendedName>
</protein>
<sequence>MRTLKVSFWGGVAVGVLGAAFWRFPPQSSGDWASWVQAVGSIAAIAGAFLIGERQSSAARKTLAEERVAEEKARLARYFAIAEVACEAAQNTGTVISSGLQTGSLAAENGMPGLTLFLYEPETLNDAVDSLRLIPIDQLGSVEAIKAFDRFRRVVLSVHAAQRRLQELGAFDRAYAVGIRVEEVRTSELDALKRQAQGGAATVKQFLAQLKTALHLPLAQRGETNEDC</sequence>
<dbReference type="Proteomes" id="UP000366065">
    <property type="component" value="Unassembled WGS sequence"/>
</dbReference>
<feature type="transmembrane region" description="Helical" evidence="1">
    <location>
        <begin position="7"/>
        <end position="26"/>
    </location>
</feature>